<evidence type="ECO:0000256" key="6">
    <source>
        <dbReference type="ARBA" id="ARBA00023002"/>
    </source>
</evidence>
<evidence type="ECO:0000256" key="3">
    <source>
        <dbReference type="ARBA" id="ARBA00022692"/>
    </source>
</evidence>
<keyword evidence="5" id="KW-1133">Transmembrane helix</keyword>
<evidence type="ECO:0000256" key="1">
    <source>
        <dbReference type="ARBA" id="ARBA00004141"/>
    </source>
</evidence>
<reference evidence="14" key="1">
    <citation type="submission" date="2019-06" db="EMBL/GenBank/DDBJ databases">
        <title>Draft genome sequence of the griseofulvin-producing fungus Xylaria cubensis strain G536.</title>
        <authorList>
            <person name="Mead M.E."/>
            <person name="Raja H.A."/>
            <person name="Steenwyk J.L."/>
            <person name="Knowles S.L."/>
            <person name="Oberlies N.H."/>
            <person name="Rokas A."/>
        </authorList>
    </citation>
    <scope>NUCLEOTIDE SEQUENCE [LARGE SCALE GENOMIC DNA]</scope>
    <source>
        <strain evidence="14">G536</strain>
    </source>
</reference>
<dbReference type="PANTHER" id="PTHR24322">
    <property type="entry name" value="PKSB"/>
    <property type="match status" value="1"/>
</dbReference>
<dbReference type="EMBL" id="VFLP01000025">
    <property type="protein sequence ID" value="TRX93962.1"/>
    <property type="molecule type" value="Genomic_DNA"/>
</dbReference>
<dbReference type="STRING" id="2512241.A0A553I193"/>
<gene>
    <name evidence="13" type="ORF">FHL15_005040</name>
</gene>
<evidence type="ECO:0000256" key="10">
    <source>
        <dbReference type="ARBA" id="ARBA00068717"/>
    </source>
</evidence>
<evidence type="ECO:0000256" key="5">
    <source>
        <dbReference type="ARBA" id="ARBA00022989"/>
    </source>
</evidence>
<evidence type="ECO:0000313" key="14">
    <source>
        <dbReference type="Proteomes" id="UP000319160"/>
    </source>
</evidence>
<accession>A0A553I193</accession>
<keyword evidence="8" id="KW-0472">Membrane</keyword>
<dbReference type="PRINTS" id="PR00081">
    <property type="entry name" value="GDHRDH"/>
</dbReference>
<proteinExistence type="inferred from homology"/>
<evidence type="ECO:0000256" key="2">
    <source>
        <dbReference type="ARBA" id="ARBA00006484"/>
    </source>
</evidence>
<evidence type="ECO:0000256" key="7">
    <source>
        <dbReference type="ARBA" id="ARBA00023098"/>
    </source>
</evidence>
<dbReference type="FunFam" id="3.40.50.720:FF:000131">
    <property type="entry name" value="Short-chain dehydrogenase/reductase 3"/>
    <property type="match status" value="1"/>
</dbReference>
<evidence type="ECO:0000313" key="13">
    <source>
        <dbReference type="EMBL" id="TRX93962.1"/>
    </source>
</evidence>
<protein>
    <recommendedName>
        <fullName evidence="10">Short-chain dehydrogenase/reductase 3</fullName>
    </recommendedName>
    <alternativeName>
        <fullName evidence="11">Retinal short-chain dehydrogenase/reductase 1</fullName>
    </alternativeName>
</protein>
<dbReference type="PANTHER" id="PTHR24322:SF736">
    <property type="entry name" value="RETINOL DEHYDROGENASE 10"/>
    <property type="match status" value="1"/>
</dbReference>
<keyword evidence="6" id="KW-0560">Oxidoreductase</keyword>
<keyword evidence="7" id="KW-0443">Lipid metabolism</keyword>
<dbReference type="InterPro" id="IPR002347">
    <property type="entry name" value="SDR_fam"/>
</dbReference>
<dbReference type="PRINTS" id="PR00080">
    <property type="entry name" value="SDRFAMILY"/>
</dbReference>
<dbReference type="Gene3D" id="3.40.50.720">
    <property type="entry name" value="NAD(P)-binding Rossmann-like Domain"/>
    <property type="match status" value="1"/>
</dbReference>
<dbReference type="Proteomes" id="UP000319160">
    <property type="component" value="Unassembled WGS sequence"/>
</dbReference>
<keyword evidence="14" id="KW-1185">Reference proteome</keyword>
<evidence type="ECO:0000256" key="12">
    <source>
        <dbReference type="RuleBase" id="RU000363"/>
    </source>
</evidence>
<comment type="function">
    <text evidence="9">Catalyzes the reduction of all-trans-retinal to all-trans-retinol in the presence of NADPH.</text>
</comment>
<sequence length="377" mass="40886">MSPGDLLRVYHRQLIMASLLFSPVIHGLGESLRGLIFSPLSSGPLLLAVIYAPSAVRRVVSDFVNRLPGLHVSPANINLSAATKVLCVVFTLGIARRLNRALNTVASNSWRLTASKGWDWPNEIAVVTGGSSGIGKLVVEKLAASGVRVAVLDIQDLPKSMENNTHIRFFRCDVTSSESVAEAADSVRREIGHPSILINNAGVTSPIPILKMPESFLRKIFGVNIISHWFTTQQFLPHMIQMNKGHVVTVASLASFVALPTAADYSATKAAALSFHEALTCELKHVYKAPDVLTTVVHPNYVRTPLIEDYVGHLEKAGVRLLTSEHVAEPIVAQLKSRRGGQLIIPKSASVVSGIRGWPTWLQELLRDIIGRSSLSA</sequence>
<evidence type="ECO:0000256" key="4">
    <source>
        <dbReference type="ARBA" id="ARBA00022857"/>
    </source>
</evidence>
<dbReference type="GO" id="GO:0052650">
    <property type="term" value="F:all-trans-retinol dehydrogenase (NADP+) activity"/>
    <property type="evidence" value="ECO:0007669"/>
    <property type="project" value="UniProtKB-ARBA"/>
</dbReference>
<comment type="subcellular location">
    <subcellularLocation>
        <location evidence="1">Membrane</location>
        <topology evidence="1">Multi-pass membrane protein</topology>
    </subcellularLocation>
</comment>
<evidence type="ECO:0000256" key="8">
    <source>
        <dbReference type="ARBA" id="ARBA00023136"/>
    </source>
</evidence>
<dbReference type="AlphaFoldDB" id="A0A553I193"/>
<keyword evidence="3" id="KW-0812">Transmembrane</keyword>
<name>A0A553I193_9PEZI</name>
<evidence type="ECO:0000256" key="11">
    <source>
        <dbReference type="ARBA" id="ARBA00082544"/>
    </source>
</evidence>
<dbReference type="OrthoDB" id="10253736at2759"/>
<organism evidence="13 14">
    <name type="scientific">Xylaria flabelliformis</name>
    <dbReference type="NCBI Taxonomy" id="2512241"/>
    <lineage>
        <taxon>Eukaryota</taxon>
        <taxon>Fungi</taxon>
        <taxon>Dikarya</taxon>
        <taxon>Ascomycota</taxon>
        <taxon>Pezizomycotina</taxon>
        <taxon>Sordariomycetes</taxon>
        <taxon>Xylariomycetidae</taxon>
        <taxon>Xylariales</taxon>
        <taxon>Xylariaceae</taxon>
        <taxon>Xylaria</taxon>
    </lineage>
</organism>
<dbReference type="GO" id="GO:0016020">
    <property type="term" value="C:membrane"/>
    <property type="evidence" value="ECO:0007669"/>
    <property type="project" value="UniProtKB-SubCell"/>
</dbReference>
<evidence type="ECO:0000256" key="9">
    <source>
        <dbReference type="ARBA" id="ARBA00059620"/>
    </source>
</evidence>
<dbReference type="Pfam" id="PF00106">
    <property type="entry name" value="adh_short"/>
    <property type="match status" value="1"/>
</dbReference>
<dbReference type="SUPFAM" id="SSF51735">
    <property type="entry name" value="NAD(P)-binding Rossmann-fold domains"/>
    <property type="match status" value="1"/>
</dbReference>
<keyword evidence="4" id="KW-0521">NADP</keyword>
<comment type="caution">
    <text evidence="13">The sequence shown here is derived from an EMBL/GenBank/DDBJ whole genome shotgun (WGS) entry which is preliminary data.</text>
</comment>
<comment type="similarity">
    <text evidence="2 12">Belongs to the short-chain dehydrogenases/reductases (SDR) family.</text>
</comment>
<dbReference type="InterPro" id="IPR036291">
    <property type="entry name" value="NAD(P)-bd_dom_sf"/>
</dbReference>